<evidence type="ECO:0000256" key="8">
    <source>
        <dbReference type="SAM" id="MobiDB-lite"/>
    </source>
</evidence>
<gene>
    <name evidence="12" type="ORF">H2200_005352</name>
</gene>
<dbReference type="InterPro" id="IPR050186">
    <property type="entry name" value="TPT_transporter"/>
</dbReference>
<feature type="transmembrane region" description="Helical" evidence="9">
    <location>
        <begin position="293"/>
        <end position="314"/>
    </location>
</feature>
<feature type="signal peptide" evidence="10">
    <location>
        <begin position="1"/>
        <end position="21"/>
    </location>
</feature>
<dbReference type="GO" id="GO:0005789">
    <property type="term" value="C:endoplasmic reticulum membrane"/>
    <property type="evidence" value="ECO:0007669"/>
    <property type="project" value="UniProtKB-SubCell"/>
</dbReference>
<evidence type="ECO:0000256" key="1">
    <source>
        <dbReference type="ARBA" id="ARBA00003420"/>
    </source>
</evidence>
<comment type="similarity">
    <text evidence="3">Belongs to the TPT transporter family. SLC35D subfamily.</text>
</comment>
<feature type="transmembrane region" description="Helical" evidence="9">
    <location>
        <begin position="224"/>
        <end position="243"/>
    </location>
</feature>
<keyword evidence="7 9" id="KW-0472">Membrane</keyword>
<keyword evidence="10" id="KW-0732">Signal</keyword>
<evidence type="ECO:0000313" key="12">
    <source>
        <dbReference type="EMBL" id="KAJ9610575.1"/>
    </source>
</evidence>
<evidence type="ECO:0000259" key="11">
    <source>
        <dbReference type="Pfam" id="PF03151"/>
    </source>
</evidence>
<dbReference type="Pfam" id="PF03151">
    <property type="entry name" value="TPT"/>
    <property type="match status" value="1"/>
</dbReference>
<feature type="transmembrane region" description="Helical" evidence="9">
    <location>
        <begin position="186"/>
        <end position="203"/>
    </location>
</feature>
<sequence length="370" mass="40555">MSNILWISLYFFLNLLVTVTSKRVQTHIESAWLLATSHAVATFIVTSLLSWLRVHTAPNGVPDGQRGKDHGDIHQESLEPATDPRQHLTKNAHILIPLSLLYTLNIVVSNWTLGLVSLTMHQTIRATVPAITVVVSITILRKSWRDYSFGVYGALALTICGVIWAINATGPSTSDVGSVSSTTPSGFAWTFFGAILAVAKTIAANHLQKPSHKNRWGLGLSSSVLVRYCSLCSMCTTILVASWNGEVERLISRVKSTQSWIEISWLWLWSFNALATSLLNIASFETVKRCGPLAMGVASNIKQVAILLLDFFPPTKHDGSEQHAEAGYELICGSLVTVCGGSWYALASVRMSQRQRRYFTEDGMVAGKHG</sequence>
<comment type="subcellular location">
    <subcellularLocation>
        <location evidence="2">Endoplasmic reticulum membrane</location>
        <topology evidence="2">Multi-pass membrane protein</topology>
    </subcellularLocation>
</comment>
<feature type="region of interest" description="Disordered" evidence="8">
    <location>
        <begin position="60"/>
        <end position="82"/>
    </location>
</feature>
<name>A0AA39CJJ3_9EURO</name>
<evidence type="ECO:0000256" key="9">
    <source>
        <dbReference type="SAM" id="Phobius"/>
    </source>
</evidence>
<feature type="transmembrane region" description="Helical" evidence="9">
    <location>
        <begin position="326"/>
        <end position="347"/>
    </location>
</feature>
<evidence type="ECO:0000256" key="10">
    <source>
        <dbReference type="SAM" id="SignalP"/>
    </source>
</evidence>
<dbReference type="InterPro" id="IPR004853">
    <property type="entry name" value="Sugar_P_trans_dom"/>
</dbReference>
<dbReference type="AlphaFoldDB" id="A0AA39CJJ3"/>
<organism evidence="12 13">
    <name type="scientific">Cladophialophora chaetospira</name>
    <dbReference type="NCBI Taxonomy" id="386627"/>
    <lineage>
        <taxon>Eukaryota</taxon>
        <taxon>Fungi</taxon>
        <taxon>Dikarya</taxon>
        <taxon>Ascomycota</taxon>
        <taxon>Pezizomycotina</taxon>
        <taxon>Eurotiomycetes</taxon>
        <taxon>Chaetothyriomycetidae</taxon>
        <taxon>Chaetothyriales</taxon>
        <taxon>Herpotrichiellaceae</taxon>
        <taxon>Cladophialophora</taxon>
    </lineage>
</organism>
<dbReference type="EMBL" id="JAPDRK010000007">
    <property type="protein sequence ID" value="KAJ9610575.1"/>
    <property type="molecule type" value="Genomic_DNA"/>
</dbReference>
<feature type="transmembrane region" description="Helical" evidence="9">
    <location>
        <begin position="263"/>
        <end position="281"/>
    </location>
</feature>
<reference evidence="12" key="1">
    <citation type="submission" date="2022-10" db="EMBL/GenBank/DDBJ databases">
        <title>Culturing micro-colonial fungi from biological soil crusts in the Mojave desert and describing Neophaeococcomyces mojavensis, and introducing the new genera and species Taxawa tesnikishii.</title>
        <authorList>
            <person name="Kurbessoian T."/>
            <person name="Stajich J.E."/>
        </authorList>
    </citation>
    <scope>NUCLEOTIDE SEQUENCE</scope>
    <source>
        <strain evidence="12">TK_41</strain>
    </source>
</reference>
<keyword evidence="5 9" id="KW-0812">Transmembrane</keyword>
<keyword evidence="13" id="KW-1185">Reference proteome</keyword>
<keyword evidence="6 9" id="KW-1133">Transmembrane helix</keyword>
<evidence type="ECO:0000256" key="2">
    <source>
        <dbReference type="ARBA" id="ARBA00004477"/>
    </source>
</evidence>
<comment type="subunit">
    <text evidence="4">Homooligomer.</text>
</comment>
<dbReference type="Proteomes" id="UP001172673">
    <property type="component" value="Unassembled WGS sequence"/>
</dbReference>
<protein>
    <recommendedName>
        <fullName evidence="11">Sugar phosphate transporter domain-containing protein</fullName>
    </recommendedName>
</protein>
<proteinExistence type="inferred from homology"/>
<feature type="domain" description="Sugar phosphate transporter" evidence="11">
    <location>
        <begin position="6"/>
        <end position="307"/>
    </location>
</feature>
<feature type="transmembrane region" description="Helical" evidence="9">
    <location>
        <begin position="31"/>
        <end position="52"/>
    </location>
</feature>
<evidence type="ECO:0000256" key="7">
    <source>
        <dbReference type="ARBA" id="ARBA00023136"/>
    </source>
</evidence>
<evidence type="ECO:0000256" key="4">
    <source>
        <dbReference type="ARBA" id="ARBA00011182"/>
    </source>
</evidence>
<comment type="caution">
    <text evidence="12">The sequence shown here is derived from an EMBL/GenBank/DDBJ whole genome shotgun (WGS) entry which is preliminary data.</text>
</comment>
<accession>A0AA39CJJ3</accession>
<dbReference type="PANTHER" id="PTHR11132">
    <property type="entry name" value="SOLUTE CARRIER FAMILY 35"/>
    <property type="match status" value="1"/>
</dbReference>
<feature type="transmembrane region" description="Helical" evidence="9">
    <location>
        <begin position="147"/>
        <end position="166"/>
    </location>
</feature>
<feature type="compositionally biased region" description="Basic and acidic residues" evidence="8">
    <location>
        <begin position="65"/>
        <end position="82"/>
    </location>
</feature>
<evidence type="ECO:0000313" key="13">
    <source>
        <dbReference type="Proteomes" id="UP001172673"/>
    </source>
</evidence>
<evidence type="ECO:0000256" key="6">
    <source>
        <dbReference type="ARBA" id="ARBA00022989"/>
    </source>
</evidence>
<feature type="chain" id="PRO_5041413648" description="Sugar phosphate transporter domain-containing protein" evidence="10">
    <location>
        <begin position="22"/>
        <end position="370"/>
    </location>
</feature>
<evidence type="ECO:0000256" key="3">
    <source>
        <dbReference type="ARBA" id="ARBA00010425"/>
    </source>
</evidence>
<evidence type="ECO:0000256" key="5">
    <source>
        <dbReference type="ARBA" id="ARBA00022692"/>
    </source>
</evidence>
<comment type="function">
    <text evidence="1">Involved in the import of GDP-mannose from the cytoplasm into the Golgi lumen.</text>
</comment>
<feature type="transmembrane region" description="Helical" evidence="9">
    <location>
        <begin position="94"/>
        <end position="116"/>
    </location>
</feature>